<dbReference type="RefSeq" id="WP_036871327.1">
    <property type="nucleotide sequence ID" value="NZ_JRNN01000007.1"/>
</dbReference>
<dbReference type="PROSITE" id="PS51257">
    <property type="entry name" value="PROKAR_LIPOPROTEIN"/>
    <property type="match status" value="1"/>
</dbReference>
<dbReference type="NCBIfam" id="TIGR03511">
    <property type="entry name" value="GldH_lipo"/>
    <property type="match status" value="1"/>
</dbReference>
<dbReference type="EMBL" id="JRNN01000007">
    <property type="protein sequence ID" value="KGF37342.1"/>
    <property type="molecule type" value="Genomic_DNA"/>
</dbReference>
<dbReference type="Pfam" id="PF14109">
    <property type="entry name" value="GldH_lipo"/>
    <property type="match status" value="1"/>
</dbReference>
<dbReference type="InterPro" id="IPR020018">
    <property type="entry name" value="Motility-assoc_lipoprot_GldH"/>
</dbReference>
<gene>
    <name evidence="1" type="ORF">HMPREF2137_00505</name>
</gene>
<protein>
    <submittedName>
        <fullName evidence="1">Gliding motility protein GldH</fullName>
    </submittedName>
</protein>
<dbReference type="AlphaFoldDB" id="A0A096B3H2"/>
<name>A0A096B3H2_9BACT</name>
<proteinExistence type="predicted"/>
<dbReference type="OrthoDB" id="982482at2"/>
<organism evidence="1 2">
    <name type="scientific">Hoylesella buccalis DNF00853</name>
    <dbReference type="NCBI Taxonomy" id="1401074"/>
    <lineage>
        <taxon>Bacteria</taxon>
        <taxon>Pseudomonadati</taxon>
        <taxon>Bacteroidota</taxon>
        <taxon>Bacteroidia</taxon>
        <taxon>Bacteroidales</taxon>
        <taxon>Prevotellaceae</taxon>
        <taxon>Hoylesella</taxon>
    </lineage>
</organism>
<sequence>MRKLGVALILCILFAACNEKKVYDTFRHTPLAGWEKNDSLAFDVPKLKASGRYQSALALRINNEYPFMGLTLIVEQTVLPAHIKHVDTLNCALIGANGVPKGQGIGYYQYAFDITSMDLHEGDSLHISVRHDMKREILPGISNVGVSLTKR</sequence>
<accession>A0A096B3H2</accession>
<dbReference type="Proteomes" id="UP000029556">
    <property type="component" value="Unassembled WGS sequence"/>
</dbReference>
<reference evidence="1 2" key="1">
    <citation type="submission" date="2014-07" db="EMBL/GenBank/DDBJ databases">
        <authorList>
            <person name="McCorrison J."/>
            <person name="Sanka R."/>
            <person name="Torralba M."/>
            <person name="Gillis M."/>
            <person name="Haft D.H."/>
            <person name="Methe B."/>
            <person name="Sutton G."/>
            <person name="Nelson K.E."/>
        </authorList>
    </citation>
    <scope>NUCLEOTIDE SEQUENCE [LARGE SCALE GENOMIC DNA]</scope>
    <source>
        <strain evidence="1 2">DNF00853</strain>
    </source>
</reference>
<evidence type="ECO:0000313" key="2">
    <source>
        <dbReference type="Proteomes" id="UP000029556"/>
    </source>
</evidence>
<comment type="caution">
    <text evidence="1">The sequence shown here is derived from an EMBL/GenBank/DDBJ whole genome shotgun (WGS) entry which is preliminary data.</text>
</comment>
<evidence type="ECO:0000313" key="1">
    <source>
        <dbReference type="EMBL" id="KGF37342.1"/>
    </source>
</evidence>